<evidence type="ECO:0000256" key="1">
    <source>
        <dbReference type="SAM" id="Phobius"/>
    </source>
</evidence>
<proteinExistence type="predicted"/>
<dbReference type="GO" id="GO:0000139">
    <property type="term" value="C:Golgi membrane"/>
    <property type="evidence" value="ECO:0007669"/>
    <property type="project" value="InterPro"/>
</dbReference>
<name>A0A7I8WCY0_9ANNE</name>
<dbReference type="PANTHER" id="PTHR31410:SF1">
    <property type="entry name" value="POST-GPI ATTACHMENT TO PROTEINS FACTOR 4"/>
    <property type="match status" value="1"/>
</dbReference>
<dbReference type="AlphaFoldDB" id="A0A7I8WCY0"/>
<gene>
    <name evidence="2" type="ORF">DGYR_LOCUS13322</name>
</gene>
<sequence>MVGSRKAGYLTQVAAKADKLAKKIKGVYLNVCNVHPGPGDHTEATYLQEYLPFIKRFHLNNAHHSILENFEREKDDYVYCMKEISKKLQTDSPILMLEDDGLPHDQLIEVSQRILESNWQFDYAKLFAKSEWNGFGMNIKSLVELLAMCSISIYLIGRRRILLTSIITIIMALVLSRQFLSQWRRISISLYTRVPAPDYGTVAVLYRKPVVDLIGKQFSNVKCSIHFPLDVALANFLNSFNLLGLLVQPNLAYHIGLYSSIKAVGSWPVDIAFAPSYI</sequence>
<dbReference type="Proteomes" id="UP000549394">
    <property type="component" value="Unassembled WGS sequence"/>
</dbReference>
<dbReference type="OrthoDB" id="2016523at2759"/>
<organism evidence="2 3">
    <name type="scientific">Dimorphilus gyrociliatus</name>
    <dbReference type="NCBI Taxonomy" id="2664684"/>
    <lineage>
        <taxon>Eukaryota</taxon>
        <taxon>Metazoa</taxon>
        <taxon>Spiralia</taxon>
        <taxon>Lophotrochozoa</taxon>
        <taxon>Annelida</taxon>
        <taxon>Polychaeta</taxon>
        <taxon>Polychaeta incertae sedis</taxon>
        <taxon>Dinophilidae</taxon>
        <taxon>Dimorphilus</taxon>
    </lineage>
</organism>
<dbReference type="InterPro" id="IPR029675">
    <property type="entry name" value="PGAP4"/>
</dbReference>
<keyword evidence="1" id="KW-1133">Transmembrane helix</keyword>
<keyword evidence="1" id="KW-0812">Transmembrane</keyword>
<dbReference type="EMBL" id="CAJFCJ010000031">
    <property type="protein sequence ID" value="CAD5126035.1"/>
    <property type="molecule type" value="Genomic_DNA"/>
</dbReference>
<dbReference type="GO" id="GO:0016757">
    <property type="term" value="F:glycosyltransferase activity"/>
    <property type="evidence" value="ECO:0007669"/>
    <property type="project" value="InterPro"/>
</dbReference>
<evidence type="ECO:0000313" key="3">
    <source>
        <dbReference type="Proteomes" id="UP000549394"/>
    </source>
</evidence>
<dbReference type="PANTHER" id="PTHR31410">
    <property type="entry name" value="TRANSMEMBRANE PROTEIN 246"/>
    <property type="match status" value="1"/>
</dbReference>
<reference evidence="2 3" key="1">
    <citation type="submission" date="2020-08" db="EMBL/GenBank/DDBJ databases">
        <authorList>
            <person name="Hejnol A."/>
        </authorList>
    </citation>
    <scope>NUCLEOTIDE SEQUENCE [LARGE SCALE GENOMIC DNA]</scope>
</reference>
<dbReference type="GO" id="GO:0006506">
    <property type="term" value="P:GPI anchor biosynthetic process"/>
    <property type="evidence" value="ECO:0007669"/>
    <property type="project" value="InterPro"/>
</dbReference>
<evidence type="ECO:0000313" key="2">
    <source>
        <dbReference type="EMBL" id="CAD5126035.1"/>
    </source>
</evidence>
<protein>
    <submittedName>
        <fullName evidence="2">Uncharacterized protein</fullName>
    </submittedName>
</protein>
<feature type="transmembrane region" description="Helical" evidence="1">
    <location>
        <begin position="161"/>
        <end position="180"/>
    </location>
</feature>
<keyword evidence="1" id="KW-0472">Membrane</keyword>
<accession>A0A7I8WCY0</accession>
<comment type="caution">
    <text evidence="2">The sequence shown here is derived from an EMBL/GenBank/DDBJ whole genome shotgun (WGS) entry which is preliminary data.</text>
</comment>
<keyword evidence="3" id="KW-1185">Reference proteome</keyword>